<organism evidence="5 6">
    <name type="scientific">[Myrmecia] bisecta</name>
    <dbReference type="NCBI Taxonomy" id="41462"/>
    <lineage>
        <taxon>Eukaryota</taxon>
        <taxon>Viridiplantae</taxon>
        <taxon>Chlorophyta</taxon>
        <taxon>core chlorophytes</taxon>
        <taxon>Trebouxiophyceae</taxon>
        <taxon>Trebouxiales</taxon>
        <taxon>Trebouxiaceae</taxon>
        <taxon>Myrmecia</taxon>
    </lineage>
</organism>
<comment type="caution">
    <text evidence="5">The sequence shown here is derived from an EMBL/GenBank/DDBJ whole genome shotgun (WGS) entry which is preliminary data.</text>
</comment>
<evidence type="ECO:0000313" key="5">
    <source>
        <dbReference type="EMBL" id="KAK9811637.1"/>
    </source>
</evidence>
<feature type="region of interest" description="Disordered" evidence="4">
    <location>
        <begin position="1053"/>
        <end position="1099"/>
    </location>
</feature>
<dbReference type="InterPro" id="IPR000408">
    <property type="entry name" value="Reg_chr_condens"/>
</dbReference>
<protein>
    <submittedName>
        <fullName evidence="5">Uncharacterized protein</fullName>
    </submittedName>
</protein>
<dbReference type="EMBL" id="JALJOR010000009">
    <property type="protein sequence ID" value="KAK9811637.1"/>
    <property type="molecule type" value="Genomic_DNA"/>
</dbReference>
<feature type="region of interest" description="Disordered" evidence="4">
    <location>
        <begin position="880"/>
        <end position="1018"/>
    </location>
</feature>
<feature type="compositionally biased region" description="Low complexity" evidence="4">
    <location>
        <begin position="912"/>
        <end position="924"/>
    </location>
</feature>
<feature type="repeat" description="ANK" evidence="2">
    <location>
        <begin position="68"/>
        <end position="100"/>
    </location>
</feature>
<feature type="compositionally biased region" description="Low complexity" evidence="4">
    <location>
        <begin position="1310"/>
        <end position="1329"/>
    </location>
</feature>
<dbReference type="InterPro" id="IPR051625">
    <property type="entry name" value="Signaling_Regulatory_Domain"/>
</dbReference>
<feature type="region of interest" description="Disordered" evidence="4">
    <location>
        <begin position="719"/>
        <end position="747"/>
    </location>
</feature>
<reference evidence="5 6" key="1">
    <citation type="journal article" date="2024" name="Nat. Commun.">
        <title>Phylogenomics reveals the evolutionary origins of lichenization in chlorophyte algae.</title>
        <authorList>
            <person name="Puginier C."/>
            <person name="Libourel C."/>
            <person name="Otte J."/>
            <person name="Skaloud P."/>
            <person name="Haon M."/>
            <person name="Grisel S."/>
            <person name="Petersen M."/>
            <person name="Berrin J.G."/>
            <person name="Delaux P.M."/>
            <person name="Dal Grande F."/>
            <person name="Keller J."/>
        </authorList>
    </citation>
    <scope>NUCLEOTIDE SEQUENCE [LARGE SCALE GENOMIC DNA]</scope>
    <source>
        <strain evidence="5 6">SAG 2043</strain>
    </source>
</reference>
<feature type="repeat" description="RCC1" evidence="3">
    <location>
        <begin position="284"/>
        <end position="337"/>
    </location>
</feature>
<feature type="region of interest" description="Disordered" evidence="4">
    <location>
        <begin position="1267"/>
        <end position="1298"/>
    </location>
</feature>
<name>A0AAW1PS58_9CHLO</name>
<feature type="region of interest" description="Disordered" evidence="4">
    <location>
        <begin position="1310"/>
        <end position="1369"/>
    </location>
</feature>
<feature type="compositionally biased region" description="Low complexity" evidence="4">
    <location>
        <begin position="881"/>
        <end position="900"/>
    </location>
</feature>
<dbReference type="PROSITE" id="PS50012">
    <property type="entry name" value="RCC1_3"/>
    <property type="match status" value="4"/>
</dbReference>
<dbReference type="Gene3D" id="1.25.40.20">
    <property type="entry name" value="Ankyrin repeat-containing domain"/>
    <property type="match status" value="1"/>
</dbReference>
<evidence type="ECO:0000256" key="4">
    <source>
        <dbReference type="SAM" id="MobiDB-lite"/>
    </source>
</evidence>
<evidence type="ECO:0000256" key="2">
    <source>
        <dbReference type="PROSITE-ProRule" id="PRU00023"/>
    </source>
</evidence>
<feature type="region of interest" description="Disordered" evidence="4">
    <location>
        <begin position="1144"/>
        <end position="1217"/>
    </location>
</feature>
<dbReference type="PANTHER" id="PTHR22872:SF2">
    <property type="entry name" value="INHIBITOR OF BRUTON TYROSINE KINASE"/>
    <property type="match status" value="1"/>
</dbReference>
<accession>A0AAW1PS58</accession>
<feature type="compositionally biased region" description="Basic residues" evidence="4">
    <location>
        <begin position="901"/>
        <end position="911"/>
    </location>
</feature>
<dbReference type="PROSITE" id="PS50088">
    <property type="entry name" value="ANK_REPEAT"/>
    <property type="match status" value="1"/>
</dbReference>
<dbReference type="InterPro" id="IPR036770">
    <property type="entry name" value="Ankyrin_rpt-contain_sf"/>
</dbReference>
<dbReference type="Pfam" id="PF00415">
    <property type="entry name" value="RCC1"/>
    <property type="match status" value="4"/>
</dbReference>
<feature type="region of interest" description="Disordered" evidence="4">
    <location>
        <begin position="467"/>
        <end position="514"/>
    </location>
</feature>
<feature type="compositionally biased region" description="Basic and acidic residues" evidence="4">
    <location>
        <begin position="1347"/>
        <end position="1363"/>
    </location>
</feature>
<proteinExistence type="predicted"/>
<evidence type="ECO:0000256" key="1">
    <source>
        <dbReference type="ARBA" id="ARBA00022737"/>
    </source>
</evidence>
<dbReference type="PRINTS" id="PR00633">
    <property type="entry name" value="RCCNDNSATION"/>
</dbReference>
<keyword evidence="2" id="KW-0040">ANK repeat</keyword>
<dbReference type="InterPro" id="IPR002110">
    <property type="entry name" value="Ankyrin_rpt"/>
</dbReference>
<gene>
    <name evidence="5" type="ORF">WJX72_007451</name>
</gene>
<dbReference type="PANTHER" id="PTHR22872">
    <property type="entry name" value="BTK-BINDING PROTEIN-RELATED"/>
    <property type="match status" value="1"/>
</dbReference>
<evidence type="ECO:0000313" key="6">
    <source>
        <dbReference type="Proteomes" id="UP001489004"/>
    </source>
</evidence>
<keyword evidence="6" id="KW-1185">Reference proteome</keyword>
<dbReference type="SUPFAM" id="SSF48403">
    <property type="entry name" value="Ankyrin repeat"/>
    <property type="match status" value="1"/>
</dbReference>
<evidence type="ECO:0000256" key="3">
    <source>
        <dbReference type="PROSITE-ProRule" id="PRU00235"/>
    </source>
</evidence>
<feature type="compositionally biased region" description="Low complexity" evidence="4">
    <location>
        <begin position="1145"/>
        <end position="1154"/>
    </location>
</feature>
<feature type="compositionally biased region" description="Low complexity" evidence="4">
    <location>
        <begin position="1054"/>
        <end position="1066"/>
    </location>
</feature>
<dbReference type="Proteomes" id="UP001489004">
    <property type="component" value="Unassembled WGS sequence"/>
</dbReference>
<keyword evidence="1" id="KW-0677">Repeat</keyword>
<feature type="repeat" description="RCC1" evidence="3">
    <location>
        <begin position="175"/>
        <end position="232"/>
    </location>
</feature>
<dbReference type="PROSITE" id="PS50297">
    <property type="entry name" value="ANK_REP_REGION"/>
    <property type="match status" value="1"/>
</dbReference>
<dbReference type="Gene3D" id="2.130.10.30">
    <property type="entry name" value="Regulator of chromosome condensation 1/beta-lactamase-inhibitor protein II"/>
    <property type="match status" value="2"/>
</dbReference>
<dbReference type="InterPro" id="IPR009091">
    <property type="entry name" value="RCC1/BLIP-II"/>
</dbReference>
<feature type="repeat" description="RCC1" evidence="3">
    <location>
        <begin position="233"/>
        <end position="283"/>
    </location>
</feature>
<dbReference type="Pfam" id="PF12796">
    <property type="entry name" value="Ank_2"/>
    <property type="match status" value="1"/>
</dbReference>
<feature type="repeat" description="RCC1" evidence="3">
    <location>
        <begin position="123"/>
        <end position="174"/>
    </location>
</feature>
<dbReference type="SMART" id="SM00248">
    <property type="entry name" value="ANK"/>
    <property type="match status" value="2"/>
</dbReference>
<dbReference type="SUPFAM" id="SSF50985">
    <property type="entry name" value="RCC1/BLIP-II"/>
    <property type="match status" value="2"/>
</dbReference>
<sequence>MADVLVNAARLGSLAAVERALQLHGDKLNRLDRSETTALLAAVWRNHLPIVERLLSASAAPDVPDGESGWTSLHRAFYWGHLRLAAKLLEAGARLNVPDFQGRTPLDLLSAELKVFLRDGLPGDVYSWGNGSNYQLGTGAEGLQPEPLRVDSLHASAVVQLAAAKFHSAALTEDGVLYTWGFGRGGRLGHPEFEIHSGETAVIVPRPVSGLGKRQVVVVSVAKHHTAAVTGAGELWTWGSNRDGKLGYAAVDSQPTPRRVATLRQRVVAVAAASKHTAAIADNGSVFSWGNNRDGQLGYGTSDSSSAAGPRLVEALKGKQLVAVSAAKRHTMVLTGDGDVYTWGHRAIIPRRVPLAGARDTARAAQQAPSSGSAAGAADLLFHKGQAEVAKPRAVAIAAGVAHSCCLTHTGVVLAWRSADPGLVVEEVAGALAGKQAVSISAGKHRTAVVTDTGDLYMWEGSAKVSDVTAPKPERGSSGKRPLRGSTLDGAGLAAAAEERGDKPRRSGKGRAFEPIAPARLESLKRITRVAVGEKHSLALQSWCSAPLPLDPVSPAGAAFAPDAETSPREEAEEAAWTAAADDVAGTRLSGAPRPSLGLATYWQDLDGIILEFADAAGAEMLRQHCMAVALSNLDAVLLEARGVLEQLPPHVLADLERLQKAHFVVSAVPSAAAAPEAATALRQQLASSSTIEGAAASGGRATGSAAAAVAGRAARLLTRRPTSAPDATGADEEAAPSGDAHQRTQSAAQAALRAVALSTSSAPRPLKSERSFQDVKEASEAAAVGRQVRHIKKKLQQIHALQQRAAEGGPPLDAQQRAKVAQRGVLETALNMLDGGAAVEEAVAMLAAANSAGGEDPLAESGSKPFELSRAALSAHAPFAGSSSRDADAVSVSGSAHGSTRSRRKTRARRSSSSGSLVTLAGSEGAAEVPGQAAADLSPSTDASSRRAESTTHAGRRSSAPGTTLHAEAGTASAGGGPSSLTPASRGAGGSFVGRTAAEPMSAPRPAAAQEEAGGFVTPGKAIRRGQLSAMFSTPTVLAGTPNMDAFHSQMSPAGATPTPPAKTTSGWALRQADQPRNPSPGLFGSSPPLPRYPSPMTGSSWANMAAGQASAGAAAAGADKAKKAAGKRKGGLSMFLAGEMDKPAAPAKASPAPSKPPPMEAPWGPASSLPSLRDIQDEEARQAVAAAAAIDTRRKAKEASVLSASSDEPAASRIPLAQFVKKSSPIAMAPQERKTASPAWGAVLGSSPTGGVPIACAAGGLPSLRDIQAQQQEKRDAASRSWGASPGSRGAAFPDNMAAWRLQAAAGALGSSPGASFPSGTSPGSAPRRSQSFNPSPAPASKWYIQEEREIVPLGEEEQRATGKRQV</sequence>